<dbReference type="GO" id="GO:0051453">
    <property type="term" value="P:regulation of intracellular pH"/>
    <property type="evidence" value="ECO:0007669"/>
    <property type="project" value="TreeGrafter"/>
</dbReference>
<feature type="transmembrane region" description="Helical" evidence="12">
    <location>
        <begin position="242"/>
        <end position="261"/>
    </location>
</feature>
<gene>
    <name evidence="14" type="ORF">OSTQU699_LOCUS6324</name>
</gene>
<comment type="catalytic activity">
    <reaction evidence="10">
        <text>K(+)(in) + H(+)(out) = K(+)(out) + H(+)(in)</text>
        <dbReference type="Rhea" id="RHEA:29467"/>
        <dbReference type="ChEBI" id="CHEBI:15378"/>
        <dbReference type="ChEBI" id="CHEBI:29103"/>
    </reaction>
</comment>
<dbReference type="Proteomes" id="UP000708148">
    <property type="component" value="Unassembled WGS sequence"/>
</dbReference>
<dbReference type="InterPro" id="IPR006153">
    <property type="entry name" value="Cation/H_exchanger_TM"/>
</dbReference>
<feature type="region of interest" description="Disordered" evidence="11">
    <location>
        <begin position="1279"/>
        <end position="1299"/>
    </location>
</feature>
<keyword evidence="4 12" id="KW-1133">Transmembrane helix</keyword>
<dbReference type="EMBL" id="CAJHUC010001398">
    <property type="protein sequence ID" value="CAD7700965.1"/>
    <property type="molecule type" value="Genomic_DNA"/>
</dbReference>
<keyword evidence="6" id="KW-0406">Ion transport</keyword>
<keyword evidence="5" id="KW-0915">Sodium</keyword>
<feature type="transmembrane region" description="Helical" evidence="12">
    <location>
        <begin position="375"/>
        <end position="395"/>
    </location>
</feature>
<dbReference type="OrthoDB" id="441412at2759"/>
<proteinExistence type="predicted"/>
<dbReference type="PANTHER" id="PTHR10110">
    <property type="entry name" value="SODIUM/HYDROGEN EXCHANGER"/>
    <property type="match status" value="1"/>
</dbReference>
<evidence type="ECO:0000256" key="5">
    <source>
        <dbReference type="ARBA" id="ARBA00023053"/>
    </source>
</evidence>
<feature type="transmembrane region" description="Helical" evidence="12">
    <location>
        <begin position="36"/>
        <end position="54"/>
    </location>
</feature>
<feature type="region of interest" description="Disordered" evidence="11">
    <location>
        <begin position="1156"/>
        <end position="1177"/>
    </location>
</feature>
<protein>
    <recommendedName>
        <fullName evidence="13">Cation/H+ exchanger transmembrane domain-containing protein</fullName>
    </recommendedName>
</protein>
<evidence type="ECO:0000256" key="11">
    <source>
        <dbReference type="SAM" id="MobiDB-lite"/>
    </source>
</evidence>
<evidence type="ECO:0000256" key="10">
    <source>
        <dbReference type="ARBA" id="ARBA00047912"/>
    </source>
</evidence>
<sequence length="1356" mass="150496">MSGDPYEYCHSHNVTYENYNQFYDKEHFNWCHVLDSGYDTILFASVGVLIACIVPRKWSAIVALLAGGLLQSLNLEVNLLSFGNSMNLWLGMQPAMLFFYIFLPPLLLEDAVRIEFFVFKKVILQVFVFAFLVVVFSTGLISAFIRLVLGNLREEFEWSWGHSLLFSSMVGITDSVSVSAALHQGGGPEHLMVLLEGESLFNDATAIVLFDVFRKYVSSGEKDGNVALGELILDVTKEICRLALGGIIVGLVTGILTRYILKLLQRQKKFMPAAEVGVTIVGSYLSYYLANGPFDVSGATAVVVYGLYGSATLYWEISPQTRELKMFRHFYDIFTLMINGVVFFFAGASAMNFFVRTAENLGKRDDWSTFYETVMFLPVIYVVIFILRYWLIYLISPILNLSSAKLSWRDVTFVCMAGLRGTVSLILVQEVVTHSSPHQSDRTNKIQAEMSLWTSGFVLMTIVINGPMIPYLLSCLRLNTPTVIQRQIKVRAERALTNYTESFIKAIRGNKDEMLRGVNWHKVREYVCDSETVEDDVPQQLSKARSRGKLLDAEKWDLLESMRAPLLAGHSSGEVRDAAASSNEGDRIKALDAQLQERNDDDDDLAFAMTSPAVKYKQETELPQGHTEQTVLAPRPEAGIQLLPEWVHCVTDEVVMVVGSKRGGSHHASVSSSLNSMGGGNSTFQEPEGPKQAVRRPRALPQGWSDQNDSEVGGSSHGALAGSTSPSDVAINMGSRGLDRCMSYNTVKTRYRGRKLTRFPSLYTWNKQLVAEARARFVTGIKHSFCERRNLGLISSRGLRVLEWACDVTIERSDEPLGIWSLMFDDVCKQLWTVILSKLAYVLRRMILGVRTAPVCFRYPWLPILNYLQSMVNRVVNDRLFLALELAIEYWLALKAYKAQISLCGAESNAQIFDAEIKKEATEVWQFIIDREIEAPERFQAIQTFRTIVAVLRQQRVYIHQLHMNGMIQERQETKMREELDLKIRILYRRGPRWKTPLASEVLRTVDFLADAPQAVFERILASGHLWLYSEGKHLAEGSLHIIISGLLRGTFVNSQGTEREFYLGHGGVLGLLTALIGGRYEGMGPIFAEKNALGRGPIILTLPPTILKYIRRKAAGGDMIYQHLQLNMFRSAALHLLEVLQEDIVEAAAGAIMNSQDGEEAPSSKPLIGDTKHKEAPTTSNLRDMMQSHLRSALLEADDMNDDVTAYEAPEPGAVVVDPSTAQNDAIKLYYDQGHKVYEDLREGLSEGDLVVAPPKGVIQYSRGMLVLQGSIIAISTSDSPTQPSAAAPGGDDDGAEGEGGCEFWAPCILPVLPGSLDATPRTFLAGANGAIIVACPEGAGGEGKQAKPGAASRA</sequence>
<dbReference type="InterPro" id="IPR018422">
    <property type="entry name" value="Cation/H_exchanger_CPA1"/>
</dbReference>
<evidence type="ECO:0000256" key="6">
    <source>
        <dbReference type="ARBA" id="ARBA00023065"/>
    </source>
</evidence>
<keyword evidence="2" id="KW-0813">Transport</keyword>
<evidence type="ECO:0000313" key="15">
    <source>
        <dbReference type="Proteomes" id="UP000708148"/>
    </source>
</evidence>
<comment type="caution">
    <text evidence="14">The sequence shown here is derived from an EMBL/GenBank/DDBJ whole genome shotgun (WGS) entry which is preliminary data.</text>
</comment>
<evidence type="ECO:0000256" key="9">
    <source>
        <dbReference type="ARBA" id="ARBA00047524"/>
    </source>
</evidence>
<feature type="transmembrane region" description="Helical" evidence="12">
    <location>
        <begin position="88"/>
        <end position="108"/>
    </location>
</feature>
<feature type="domain" description="Cation/H+ exchanger transmembrane" evidence="13">
    <location>
        <begin position="97"/>
        <end position="473"/>
    </location>
</feature>
<keyword evidence="7 12" id="KW-0472">Membrane</keyword>
<comment type="subcellular location">
    <subcellularLocation>
        <location evidence="1">Membrane</location>
        <topology evidence="1">Multi-pass membrane protein</topology>
    </subcellularLocation>
</comment>
<organism evidence="14 15">
    <name type="scientific">Ostreobium quekettii</name>
    <dbReference type="NCBI Taxonomy" id="121088"/>
    <lineage>
        <taxon>Eukaryota</taxon>
        <taxon>Viridiplantae</taxon>
        <taxon>Chlorophyta</taxon>
        <taxon>core chlorophytes</taxon>
        <taxon>Ulvophyceae</taxon>
        <taxon>TCBD clade</taxon>
        <taxon>Bryopsidales</taxon>
        <taxon>Ostreobineae</taxon>
        <taxon>Ostreobiaceae</taxon>
        <taxon>Ostreobium</taxon>
    </lineage>
</organism>
<evidence type="ECO:0000256" key="3">
    <source>
        <dbReference type="ARBA" id="ARBA00022692"/>
    </source>
</evidence>
<accession>A0A8S1JBC2</accession>
<evidence type="ECO:0000256" key="7">
    <source>
        <dbReference type="ARBA" id="ARBA00023136"/>
    </source>
</evidence>
<feature type="transmembrane region" description="Helical" evidence="12">
    <location>
        <begin position="336"/>
        <end position="355"/>
    </location>
</feature>
<name>A0A8S1JBC2_9CHLO</name>
<dbReference type="GO" id="GO:0015386">
    <property type="term" value="F:potassium:proton antiporter activity"/>
    <property type="evidence" value="ECO:0007669"/>
    <property type="project" value="TreeGrafter"/>
</dbReference>
<dbReference type="Pfam" id="PF00999">
    <property type="entry name" value="Na_H_Exchanger"/>
    <property type="match status" value="1"/>
</dbReference>
<evidence type="ECO:0000256" key="4">
    <source>
        <dbReference type="ARBA" id="ARBA00022989"/>
    </source>
</evidence>
<dbReference type="GO" id="GO:0098719">
    <property type="term" value="P:sodium ion import across plasma membrane"/>
    <property type="evidence" value="ECO:0007669"/>
    <property type="project" value="TreeGrafter"/>
</dbReference>
<comment type="catalytic activity">
    <reaction evidence="9">
        <text>Na(+)(in) + H(+)(out) = Na(+)(out) + H(+)(in)</text>
        <dbReference type="Rhea" id="RHEA:29419"/>
        <dbReference type="ChEBI" id="CHEBI:15378"/>
        <dbReference type="ChEBI" id="CHEBI:29101"/>
    </reaction>
</comment>
<evidence type="ECO:0000256" key="8">
    <source>
        <dbReference type="ARBA" id="ARBA00023201"/>
    </source>
</evidence>
<dbReference type="PANTHER" id="PTHR10110:SF197">
    <property type="entry name" value="SODIUM_HYDROGEN EXCHANGER"/>
    <property type="match status" value="1"/>
</dbReference>
<keyword evidence="8" id="KW-0739">Sodium transport</keyword>
<dbReference type="Gene3D" id="6.10.140.1330">
    <property type="match status" value="1"/>
</dbReference>
<keyword evidence="3 12" id="KW-0812">Transmembrane</keyword>
<feature type="transmembrane region" description="Helical" evidence="12">
    <location>
        <begin position="296"/>
        <end position="315"/>
    </location>
</feature>
<dbReference type="GO" id="GO:0015385">
    <property type="term" value="F:sodium:proton antiporter activity"/>
    <property type="evidence" value="ECO:0007669"/>
    <property type="project" value="InterPro"/>
</dbReference>
<keyword evidence="15" id="KW-1185">Reference proteome</keyword>
<reference evidence="14" key="1">
    <citation type="submission" date="2020-12" db="EMBL/GenBank/DDBJ databases">
        <authorList>
            <person name="Iha C."/>
        </authorList>
    </citation>
    <scope>NUCLEOTIDE SEQUENCE</scope>
</reference>
<feature type="compositionally biased region" description="Low complexity" evidence="11">
    <location>
        <begin position="666"/>
        <end position="676"/>
    </location>
</feature>
<evidence type="ECO:0000256" key="1">
    <source>
        <dbReference type="ARBA" id="ARBA00004141"/>
    </source>
</evidence>
<evidence type="ECO:0000259" key="13">
    <source>
        <dbReference type="Pfam" id="PF00999"/>
    </source>
</evidence>
<feature type="transmembrane region" description="Helical" evidence="12">
    <location>
        <begin position="273"/>
        <end position="290"/>
    </location>
</feature>
<feature type="transmembrane region" description="Helical" evidence="12">
    <location>
        <begin position="128"/>
        <end position="149"/>
    </location>
</feature>
<evidence type="ECO:0000313" key="14">
    <source>
        <dbReference type="EMBL" id="CAD7700965.1"/>
    </source>
</evidence>
<feature type="transmembrane region" description="Helical" evidence="12">
    <location>
        <begin position="452"/>
        <end position="473"/>
    </location>
</feature>
<dbReference type="GO" id="GO:0005886">
    <property type="term" value="C:plasma membrane"/>
    <property type="evidence" value="ECO:0007669"/>
    <property type="project" value="TreeGrafter"/>
</dbReference>
<evidence type="ECO:0000256" key="2">
    <source>
        <dbReference type="ARBA" id="ARBA00022448"/>
    </source>
</evidence>
<evidence type="ECO:0000256" key="12">
    <source>
        <dbReference type="SAM" id="Phobius"/>
    </source>
</evidence>
<feature type="region of interest" description="Disordered" evidence="11">
    <location>
        <begin position="663"/>
        <end position="727"/>
    </location>
</feature>